<dbReference type="AlphaFoldDB" id="A0A1X6YJN0"/>
<protein>
    <submittedName>
        <fullName evidence="3">Uncharacterized protein</fullName>
    </submittedName>
</protein>
<dbReference type="OrthoDB" id="7876722at2"/>
<evidence type="ECO:0000313" key="4">
    <source>
        <dbReference type="Proteomes" id="UP000193061"/>
    </source>
</evidence>
<name>A0A1X6YJN0_9RHOB</name>
<evidence type="ECO:0000313" key="3">
    <source>
        <dbReference type="EMBL" id="SLN23239.1"/>
    </source>
</evidence>
<keyword evidence="4" id="KW-1185">Reference proteome</keyword>
<sequence>MYCIKSSRISGIAGAIILSLAPLSAHAETACTVQTAKSVSDVTELCECQTVTKGLLRYLQRSRNFGDVASELYSACPALATVLADFAPAATGGGSGDPGGSNGGNDSGGPTGGGPTGGGPTGAGPTGGGPTGGGPTGGGSNDPNGGPTGGGFD</sequence>
<dbReference type="EMBL" id="FWFX01000002">
    <property type="protein sequence ID" value="SLN23239.1"/>
    <property type="molecule type" value="Genomic_DNA"/>
</dbReference>
<feature type="signal peptide" evidence="2">
    <location>
        <begin position="1"/>
        <end position="27"/>
    </location>
</feature>
<accession>A0A1X6YJN0</accession>
<gene>
    <name evidence="3" type="ORF">ROA7450_00911</name>
</gene>
<organism evidence="3 4">
    <name type="scientific">Roseovarius albus</name>
    <dbReference type="NCBI Taxonomy" id="1247867"/>
    <lineage>
        <taxon>Bacteria</taxon>
        <taxon>Pseudomonadati</taxon>
        <taxon>Pseudomonadota</taxon>
        <taxon>Alphaproteobacteria</taxon>
        <taxon>Rhodobacterales</taxon>
        <taxon>Roseobacteraceae</taxon>
        <taxon>Roseovarius</taxon>
    </lineage>
</organism>
<feature type="chain" id="PRO_5013344421" evidence="2">
    <location>
        <begin position="28"/>
        <end position="153"/>
    </location>
</feature>
<dbReference type="Proteomes" id="UP000193061">
    <property type="component" value="Unassembled WGS sequence"/>
</dbReference>
<proteinExistence type="predicted"/>
<reference evidence="3 4" key="1">
    <citation type="submission" date="2017-03" db="EMBL/GenBank/DDBJ databases">
        <authorList>
            <person name="Afonso C.L."/>
            <person name="Miller P.J."/>
            <person name="Scott M.A."/>
            <person name="Spackman E."/>
            <person name="Goraichik I."/>
            <person name="Dimitrov K.M."/>
            <person name="Suarez D.L."/>
            <person name="Swayne D.E."/>
        </authorList>
    </citation>
    <scope>NUCLEOTIDE SEQUENCE [LARGE SCALE GENOMIC DNA]</scope>
    <source>
        <strain evidence="3 4">CECT 7450</strain>
    </source>
</reference>
<feature type="region of interest" description="Disordered" evidence="1">
    <location>
        <begin position="88"/>
        <end position="153"/>
    </location>
</feature>
<feature type="compositionally biased region" description="Gly residues" evidence="1">
    <location>
        <begin position="91"/>
        <end position="153"/>
    </location>
</feature>
<evidence type="ECO:0000256" key="2">
    <source>
        <dbReference type="SAM" id="SignalP"/>
    </source>
</evidence>
<evidence type="ECO:0000256" key="1">
    <source>
        <dbReference type="SAM" id="MobiDB-lite"/>
    </source>
</evidence>
<keyword evidence="2" id="KW-0732">Signal</keyword>
<dbReference type="RefSeq" id="WP_143534357.1">
    <property type="nucleotide sequence ID" value="NZ_FWFX01000002.1"/>
</dbReference>